<reference evidence="2 3" key="1">
    <citation type="submission" date="2021-06" db="EMBL/GenBank/DDBJ databases">
        <title>Chromosome-level genome assembly of the red-tail catfish (Hemibagrus wyckioides).</title>
        <authorList>
            <person name="Shao F."/>
        </authorList>
    </citation>
    <scope>NUCLEOTIDE SEQUENCE [LARGE SCALE GENOMIC DNA]</scope>
    <source>
        <strain evidence="2">EC202008001</strain>
        <tissue evidence="2">Blood</tissue>
    </source>
</reference>
<feature type="region of interest" description="Disordered" evidence="1">
    <location>
        <begin position="784"/>
        <end position="812"/>
    </location>
</feature>
<feature type="region of interest" description="Disordered" evidence="1">
    <location>
        <begin position="276"/>
        <end position="330"/>
    </location>
</feature>
<organism evidence="2 3">
    <name type="scientific">Hemibagrus wyckioides</name>
    <dbReference type="NCBI Taxonomy" id="337641"/>
    <lineage>
        <taxon>Eukaryota</taxon>
        <taxon>Metazoa</taxon>
        <taxon>Chordata</taxon>
        <taxon>Craniata</taxon>
        <taxon>Vertebrata</taxon>
        <taxon>Euteleostomi</taxon>
        <taxon>Actinopterygii</taxon>
        <taxon>Neopterygii</taxon>
        <taxon>Teleostei</taxon>
        <taxon>Ostariophysi</taxon>
        <taxon>Siluriformes</taxon>
        <taxon>Bagridae</taxon>
        <taxon>Hemibagrus</taxon>
    </lineage>
</organism>
<feature type="region of interest" description="Disordered" evidence="1">
    <location>
        <begin position="361"/>
        <end position="404"/>
    </location>
</feature>
<dbReference type="AlphaFoldDB" id="A0A9D3NYE2"/>
<feature type="compositionally biased region" description="Basic residues" evidence="1">
    <location>
        <begin position="614"/>
        <end position="630"/>
    </location>
</feature>
<accession>A0A9D3NYE2</accession>
<gene>
    <name evidence="2" type="ORF">KOW79_006656</name>
</gene>
<sequence>MRARPPTAGFCGKQRSDWLVVRAHPGTLRLFLDCQGPQKPEQNAIQRGERAVAAYRRVKMRAGHRRLVCGNRGATAGHTRPPALLDKSAATRGRPAGKTRTGNPRPLYGPPGRADLFRMASGQAGHTTARRSLWRNRLARSAVNRKVGGSSPPRDAEAFLRLPGASEARAERKQRAGHTRPPALLDKSAATRGGGQPAKRCTGNPRPLYGPPGRADLFRMASGQAGHTTARRLPGASEARAERINREVKDGGCLSESQNAAPATGGWFVETEERLPGTPDHLPSWTKARPLGAASRQSSVPGNPRPLYGPPGRADLSDGERASGHTTAAQVSVAQSVSGVRLLTERLVVRAHPGALRLFLDCQGPQKPEQNANREVGGSSPPRDAEAFLRLPGPQKPEQNANREVKERWLPIGGSKCAPATDGWFVETEERLPGTPDHLPSWTKARPLGGGQPAKQRTGNPRPLYGPPGRADLFRMASGQSRTHHRAQVSVAQSVSCVRLLTERLVVQAHPGTLRLFLDCQGPQKPEQNANREVKDGGCLSESQNARPATDGWFVETEERLPGTPDHLPSWTKARPLGGGQPAKQRTGNPRPLYGPPGRADLFRMASGQAGHTTARRSLWRQSVKRRSAVNRKVGGSSPPRDAEAFLRLPGASEARAERKQRGERAVAAYRRVKMRTRPPTAAGHTRPPALLDKSAATRGRPAGKTAYRQPAAALRPTGTRCPFPDGERASRTHLCTQVSVAQSVKRRSAVNRKVGGSSPPRDAEAFLRLPGASEARAERINREVKDGGCLSESQNARRPPTAGLWKQRSDW</sequence>
<feature type="region of interest" description="Disordered" evidence="1">
    <location>
        <begin position="430"/>
        <end position="470"/>
    </location>
</feature>
<feature type="region of interest" description="Disordered" evidence="1">
    <location>
        <begin position="71"/>
        <end position="117"/>
    </location>
</feature>
<feature type="region of interest" description="Disordered" evidence="1">
    <location>
        <begin position="750"/>
        <end position="771"/>
    </location>
</feature>
<feature type="region of interest" description="Disordered" evidence="1">
    <location>
        <begin position="527"/>
        <end position="547"/>
    </location>
</feature>
<evidence type="ECO:0000313" key="2">
    <source>
        <dbReference type="EMBL" id="KAG7330434.1"/>
    </source>
</evidence>
<dbReference type="EMBL" id="JAHKSW010000007">
    <property type="protein sequence ID" value="KAG7330434.1"/>
    <property type="molecule type" value="Genomic_DNA"/>
</dbReference>
<dbReference type="Proteomes" id="UP000824219">
    <property type="component" value="Linkage Group LG07"/>
</dbReference>
<name>A0A9D3NYE2_9TELE</name>
<evidence type="ECO:0000256" key="1">
    <source>
        <dbReference type="SAM" id="MobiDB-lite"/>
    </source>
</evidence>
<dbReference type="OrthoDB" id="10064117at2759"/>
<feature type="region of interest" description="Disordered" evidence="1">
    <location>
        <begin position="560"/>
        <end position="592"/>
    </location>
</feature>
<comment type="caution">
    <text evidence="2">The sequence shown here is derived from an EMBL/GenBank/DDBJ whole genome shotgun (WGS) entry which is preliminary data.</text>
</comment>
<keyword evidence="3" id="KW-1185">Reference proteome</keyword>
<feature type="region of interest" description="Disordered" evidence="1">
    <location>
        <begin position="167"/>
        <end position="208"/>
    </location>
</feature>
<proteinExistence type="predicted"/>
<evidence type="ECO:0000313" key="3">
    <source>
        <dbReference type="Proteomes" id="UP000824219"/>
    </source>
</evidence>
<feature type="region of interest" description="Disordered" evidence="1">
    <location>
        <begin position="610"/>
        <end position="644"/>
    </location>
</feature>
<protein>
    <submittedName>
        <fullName evidence="2">Uncharacterized protein</fullName>
    </submittedName>
</protein>